<feature type="transmembrane region" description="Helical" evidence="7">
    <location>
        <begin position="3133"/>
        <end position="3163"/>
    </location>
</feature>
<dbReference type="CDD" id="cd04190">
    <property type="entry name" value="Chitin_synth_C"/>
    <property type="match status" value="3"/>
</dbReference>
<keyword evidence="3" id="KW-0328">Glycosyltransferase</keyword>
<feature type="transmembrane region" description="Helical" evidence="7">
    <location>
        <begin position="877"/>
        <end position="900"/>
    </location>
</feature>
<feature type="transmembrane region" description="Helical" evidence="7">
    <location>
        <begin position="1099"/>
        <end position="1118"/>
    </location>
</feature>
<feature type="transmembrane region" description="Helical" evidence="7">
    <location>
        <begin position="3198"/>
        <end position="3217"/>
    </location>
</feature>
<feature type="transmembrane region" description="Helical" evidence="7">
    <location>
        <begin position="83"/>
        <end position="100"/>
    </location>
</feature>
<feature type="transmembrane region" description="Helical" evidence="7">
    <location>
        <begin position="2523"/>
        <end position="2542"/>
    </location>
</feature>
<feature type="transmembrane region" description="Helical" evidence="7">
    <location>
        <begin position="3253"/>
        <end position="3277"/>
    </location>
</feature>
<feature type="transmembrane region" description="Helical" evidence="7">
    <location>
        <begin position="2070"/>
        <end position="2087"/>
    </location>
</feature>
<dbReference type="SUPFAM" id="SSF53448">
    <property type="entry name" value="Nucleotide-diphospho-sugar transferases"/>
    <property type="match status" value="3"/>
</dbReference>
<feature type="transmembrane region" description="Helical" evidence="7">
    <location>
        <begin position="2355"/>
        <end position="2378"/>
    </location>
</feature>
<feature type="transmembrane region" description="Helical" evidence="7">
    <location>
        <begin position="2435"/>
        <end position="2455"/>
    </location>
</feature>
<feature type="transmembrane region" description="Helical" evidence="7">
    <location>
        <begin position="285"/>
        <end position="310"/>
    </location>
</feature>
<keyword evidence="3" id="KW-0808">Transferase</keyword>
<feature type="transmembrane region" description="Helical" evidence="7">
    <location>
        <begin position="3408"/>
        <end position="3427"/>
    </location>
</feature>
<dbReference type="PANTHER" id="PTHR22914">
    <property type="entry name" value="CHITIN SYNTHASE"/>
    <property type="match status" value="1"/>
</dbReference>
<feature type="transmembrane region" description="Helical" evidence="7">
    <location>
        <begin position="2305"/>
        <end position="2326"/>
    </location>
</feature>
<feature type="transmembrane region" description="Helical" evidence="7">
    <location>
        <begin position="146"/>
        <end position="166"/>
    </location>
</feature>
<feature type="transmembrane region" description="Helical" evidence="7">
    <location>
        <begin position="2567"/>
        <end position="2588"/>
    </location>
</feature>
<dbReference type="InterPro" id="IPR004835">
    <property type="entry name" value="Chitin_synth"/>
</dbReference>
<feature type="transmembrane region" description="Helical" evidence="7">
    <location>
        <begin position="2398"/>
        <end position="2415"/>
    </location>
</feature>
<feature type="transmembrane region" description="Helical" evidence="7">
    <location>
        <begin position="3169"/>
        <end position="3186"/>
    </location>
</feature>
<evidence type="ECO:0000256" key="1">
    <source>
        <dbReference type="ARBA" id="ARBA00004141"/>
    </source>
</evidence>
<feature type="transmembrane region" description="Helical" evidence="7">
    <location>
        <begin position="936"/>
        <end position="960"/>
    </location>
</feature>
<feature type="transmembrane region" description="Helical" evidence="7">
    <location>
        <begin position="1242"/>
        <end position="1259"/>
    </location>
</feature>
<feature type="transmembrane region" description="Helical" evidence="7">
    <location>
        <begin position="322"/>
        <end position="344"/>
    </location>
</feature>
<evidence type="ECO:0000256" key="3">
    <source>
        <dbReference type="ARBA" id="ARBA00022676"/>
    </source>
</evidence>
<feature type="transmembrane region" description="Helical" evidence="7">
    <location>
        <begin position="1337"/>
        <end position="1361"/>
    </location>
</feature>
<accession>A0ABR3LY51</accession>
<feature type="transmembrane region" description="Helical" evidence="7">
    <location>
        <begin position="2705"/>
        <end position="2730"/>
    </location>
</feature>
<sequence>MEQQQRHEFSQNCQYWDVCKEVPIIQDEQIPKKRVQCFKWFSCAIVGMLVFVLALLSKTSFLLLITFGNNQTDIICLEQKPTALLGIGFILVGPSVLLLLKSTWKFIFKSSTMPMKKTVFWVLCVEILVALGAAVLTIVAMPHFDIVTNVMILNSVSILSAVFQVVAECLAEERKRLIMLPACSIFLIVTGYVLFAMSYLIFESSLEIKISVGLAIVGTICVSVNWWETYSTLFDKSFLDDISKDIAKSRNVVCIISSLMRILVTSAVVAAYVPLSGQNWKSVKLVFETVVVSLVVIQIASSALCRWFVVVACKMHALRCSFVLPMYLASLTVLAVFLSPLVVWIPESNQAYFENLRPNSSDEWLHLLLTDTIRTLNARDIVKHMKTGGLACLGFSALCWWLGLILSTIYIWYLKIQRIERTQNLFVRHMYEGVFLEQGMLLNTRFEIRKKSKEKQSAKETIRVFLCATMWHETYDEMMKIIISMFRLDKYSPKTDKHSDVEFEFHIYFDDAFKDVDNGRHANEYVEILVDVVKEVYTIFSEGDSRIFRQKAALRHQAIINTPYGGRLEYILPKGNLMMVHLKDKTLIRHKKRWSQIMYLYYILGWKLNRKYFKKLTEGEEQHSLEEKLKKEGKNTYILALDGDTDFQPSAVMLLIDRLKLYPEVGAACGRIHPTGTGPMVWYQKFEYAVGHWLQKTAEHVFGCVLCSPGCFSLFRGAALMDDNVMKRYTTKASEAGHYVQYDQGEDRWLCTLLLQQGWRVEYNAASDAYTNAPQDFKEFYNQRRRWGPSTMANTIDLLSSGKLTSQRNSSISKPYILYQIISMAASILGPATICLLISGSFVFILNMDENIALALAIVPPTVYLILCFKLKSDTQIQIAAIMSILYAFLMAGTILSIIGDLVRQNTFLTPSGLFLIGMVALYLITAALHPQEFSLVIYGLLYFLCIPSGYLLLAIYSIVNMNNVTWGTRETGGQAKTAAVDTIKRKVMNATCCKWPCLNSEDLSEEILPTETITKTEKPPPSETQREHDVQLSLHQTWIERLQMKSYDFPLDESALSLGETDFWRELQKQYLEPLKENKEQQEKIADDLRNLRNKVTFAYFFCNALWLVATFFLQAIGDTISIKIPKIYPNGTHSTTEVFSIDPIALMFLLSFAVLLLMQFVAMIYHSPNGQPWDVCKEVPIIQDEQIPKKRVQCFKWFSCAIVGMVVFVLALFSKTSFLLLITFGNNQTEIISSEQKPTALLGIGLVLVGPSVLLLLKSTWKFIFKSATMPLKKTVFWVLFVEILVALGAAVLTIVAMPHFDIVTNVMILNSVSVLSAVFQVVAECLAKERKRLIMLPVCSIFLIITGYVLFAIGYLIFESSLEIKISVGLAIVGTICVSVNWWENYSTLFAVSILDDISRDIAKSRNVVCIISSLMRILVTSAVVAAYVPLSGQNWKSVKLVFETVVVSLVAIQIASSALCRWFVVVACKMHALRRSFVLPMYLASITVLAVFLSPLVVRMPESNQTCFDNLQPKSSVKCLHLLLTDTIRTLNARDMVHKKTGGLACLGFSALCWWLGLILSTIYIWYLKIQRIERTQDLFVRRMYEGAFLEQSMLLNTRFEIRKKIKEKQSTKETIRVFLCATMWHETYDEMMKIIISMFRLDKYRPKTDKHSDVEFEFHIYFDDAFKDVENGRHANEYAEILVDVVKEVYIIFSEEDSCIFKQKAALPHQAIINTPYGGRLEYILPKGNLMMVHLKDKTLIRHKKRWSQIMYLYYILGWRLNRQYFKKLKEGEELHSLEEKLKKDRENTYILALDGDTDFQPSAVMLLIDRLKLYPEVGAACGRIHPTGTGPMVWYQKFEYAVGHWLQKTAEHVFGCVLCSPGCFSLFRGAALMDDNVMKRYTTKASEASHYVQYDQGEDRWLCTLLLQQGWRVEYNAASDAYTNAPQDFKEFYNQRRRWGPSTMANTIDLLGSGGLTSQRNSSISKLYILYQIISMAASILGPATICLMISGSFVFILNMDENIALALAIVPPTVYLILCFKLKSDTQIRIAAIMSILYAFLMAGTILSIIGDLVRQNTFLTPSGLFLIGMVALYLITAALHPQEFSLVIYGLLYFLCIPSGYLLLVIYSIVNMNNVTWGTRETGGQAKTAAVDTIKRKVMNATCCKWPCLNSEDLSEEILPTETITKTEKPPIPLETQREHDVQLSLHQTWIKRLRMKSYDFPLDESALPWGETDFWIELQKKYLEPLKENKEQQEKIADDLRDLRNKVTFAFFFCNALWLVATFFLQAIGDSVSIKIPKIYPNGTHSTTEVFSIDPIALMFLLSFTVLLLMQFVAMLYHSQSWDVCREVPIIQHEQKPKKRVLCLKLFSCAIVGILVFTLVLLSKTSFLLLITFGNNQTEIICSEHKTTALLGIGLVLVGPSVLLLLKSTWKFIFRSATMPSKKTFFWVLCVEFLVALGAAVLTIVAMPHFDIVTNVMILNSVSILSAVFQVVTQCLAKERKRLIMLPACSIFLIVTGYVLFAIGYLIFESSLEIKISVGLAIVGTICVSVNWWENYSTLFAVSFLDDISRDIAKSRNVVCIISSLIRILVTSAVVAAYVPLSGREWKSVKVVFQPVVVSLVAIQIASSALCRWFVVVACKMHALRRSFVLPMYLASITVMAVFLVPTVVRIPESNQTSTCFENLQPNSSDKWLHLLLTDTIRTLNARDIVKHMKTGGLACLGFSALCWWLGLILSTVYIWYLKIQRIERTQDLFVRRMYEGAFLEQSMLLNTHFEIRKRIKEKQSAKETIRVFLCATMWHETYDEMMKIIISMFRLDKYRPKTDKHSDVEFEFHIYFDDAFKDDNNGRHANEYAEILVDVIKEVYATFSEENPCIFKQKAAFPRQTIIKTPYGGRLEYILPKGNLMMVHFKDKTLIRHKKRWSQIMYLYYILGWRLNRQYFKEFEAGKELDSLKEKLKKDRENTYILALDGDTDFQPSAVMLLIDRLKLYPEVGAACGRIHPTGTGPMVWYQKFEYAVGHWLQKTAEHVFGCVLCSPGCFSLFRGAALMDDNVMKRYTTKASEASHYVQYDQGEDRWLCTLLLQQGWRVEYNAASDAYTNAPQDFKEFYNQRRRWGPSTMANTIDLLGSGGLTSERNSSISKLYILYQIISMAASILGPATVCLMISGSFVFIFKMGANIALALAIMPPTVYVILCFKLKSDRQIQIAAVMSILYAFLMAGTILTIIGDLVRERTFMTPGGLFFIGMVVLYLITAALHPQEFSLVIYGLLYILCIPSGYLLLAIYSIVNMNNVTWGTRETGSQATTTAVNAIKKKVMNVTCCKLPCLESGDLCEKILPAENITQREHEFQLQSKTHQTWIEHLQMKSYDFPLDESELPLDEIDFWRELQTKYLEPLKENKEQQEKIADDLRELRNKVTFAFFFCNALWLVATFFLQAIGDSVSIKIPKIYPNGTRSTTEEFSVDPVALMFLLSFTLLLLMQFVAMLYHRIYTLIHFVAYAETEFKSYRKQSHRSHQIMDSNHQPETYEPDTVLCFQNPSTRTIS</sequence>
<feature type="transmembrane region" description="Helical" evidence="7">
    <location>
        <begin position="2094"/>
        <end position="2118"/>
    </location>
</feature>
<feature type="transmembrane region" description="Helical" evidence="7">
    <location>
        <begin position="1411"/>
        <end position="1432"/>
    </location>
</feature>
<feature type="transmembrane region" description="Helical" evidence="7">
    <location>
        <begin position="912"/>
        <end position="930"/>
    </location>
</feature>
<feature type="transmembrane region" description="Helical" evidence="7">
    <location>
        <begin position="178"/>
        <end position="202"/>
    </location>
</feature>
<keyword evidence="5 7" id="KW-1133">Transmembrane helix</keyword>
<proteinExistence type="predicted"/>
<feature type="transmembrane region" description="Helical" evidence="7">
    <location>
        <begin position="1279"/>
        <end position="1299"/>
    </location>
</feature>
<feature type="transmembrane region" description="Helical" evidence="7">
    <location>
        <begin position="2636"/>
        <end position="2658"/>
    </location>
</feature>
<name>A0ABR3LY51_9TELE</name>
<feature type="transmembrane region" description="Helical" evidence="7">
    <location>
        <begin position="1199"/>
        <end position="1222"/>
    </location>
</feature>
<feature type="transmembrane region" description="Helical" evidence="7">
    <location>
        <begin position="1367"/>
        <end position="1386"/>
    </location>
</feature>
<dbReference type="PANTHER" id="PTHR22914:SF42">
    <property type="entry name" value="CHITIN SYNTHASE"/>
    <property type="match status" value="1"/>
</dbReference>
<feature type="transmembrane region" description="Helical" evidence="7">
    <location>
        <begin position="1974"/>
        <end position="2004"/>
    </location>
</feature>
<feature type="transmembrane region" description="Helical" evidence="7">
    <location>
        <begin position="2461"/>
        <end position="2481"/>
    </location>
</feature>
<dbReference type="Proteomes" id="UP001558613">
    <property type="component" value="Unassembled WGS sequence"/>
</dbReference>
<feature type="transmembrane region" description="Helical" evidence="7">
    <location>
        <begin position="3455"/>
        <end position="3476"/>
    </location>
</feature>
<dbReference type="Pfam" id="PF03142">
    <property type="entry name" value="Chitin_synth_2"/>
    <property type="match status" value="3"/>
</dbReference>
<evidence type="ECO:0000256" key="6">
    <source>
        <dbReference type="ARBA" id="ARBA00023136"/>
    </source>
</evidence>
<dbReference type="EMBL" id="JAYMGO010000018">
    <property type="protein sequence ID" value="KAL1256966.1"/>
    <property type="molecule type" value="Genomic_DNA"/>
</dbReference>
<feature type="transmembrane region" description="Helical" evidence="7">
    <location>
        <begin position="252"/>
        <end position="273"/>
    </location>
</feature>
<comment type="caution">
    <text evidence="8">The sequence shown here is derived from an EMBL/GenBank/DDBJ whole genome shotgun (WGS) entry which is preliminary data.</text>
</comment>
<feature type="transmembrane region" description="Helical" evidence="7">
    <location>
        <begin position="40"/>
        <end position="63"/>
    </location>
</feature>
<keyword evidence="9" id="KW-1185">Reference proteome</keyword>
<feature type="transmembrane region" description="Helical" evidence="7">
    <location>
        <begin position="1480"/>
        <end position="1502"/>
    </location>
</feature>
<evidence type="ECO:0000256" key="2">
    <source>
        <dbReference type="ARBA" id="ARBA00012543"/>
    </source>
</evidence>
<feature type="transmembrane region" description="Helical" evidence="7">
    <location>
        <begin position="1444"/>
        <end position="1468"/>
    </location>
</feature>
<keyword evidence="6 7" id="KW-0472">Membrane</keyword>
<feature type="transmembrane region" description="Helical" evidence="7">
    <location>
        <begin position="816"/>
        <end position="845"/>
    </location>
</feature>
<keyword evidence="4 7" id="KW-0812">Transmembrane</keyword>
<protein>
    <recommendedName>
        <fullName evidence="2">chitin synthase</fullName>
        <ecNumber evidence="2">2.4.1.16</ecNumber>
    </recommendedName>
</protein>
<evidence type="ECO:0000256" key="4">
    <source>
        <dbReference type="ARBA" id="ARBA00022692"/>
    </source>
</evidence>
<evidence type="ECO:0000313" key="9">
    <source>
        <dbReference type="Proteomes" id="UP001558613"/>
    </source>
</evidence>
<feature type="transmembrane region" description="Helical" evidence="7">
    <location>
        <begin position="2600"/>
        <end position="2624"/>
    </location>
</feature>
<feature type="transmembrane region" description="Helical" evidence="7">
    <location>
        <begin position="120"/>
        <end position="140"/>
    </location>
</feature>
<reference evidence="8 9" key="1">
    <citation type="submission" date="2023-09" db="EMBL/GenBank/DDBJ databases">
        <authorList>
            <person name="Wang M."/>
        </authorList>
    </citation>
    <scope>NUCLEOTIDE SEQUENCE [LARGE SCALE GENOMIC DNA]</scope>
    <source>
        <strain evidence="8">GT-2023</strain>
        <tissue evidence="8">Liver</tissue>
    </source>
</reference>
<comment type="subcellular location">
    <subcellularLocation>
        <location evidence="1">Membrane</location>
        <topology evidence="1">Multi-pass membrane protein</topology>
    </subcellularLocation>
</comment>
<feature type="transmembrane region" description="Helical" evidence="7">
    <location>
        <begin position="389"/>
        <end position="413"/>
    </location>
</feature>
<evidence type="ECO:0000256" key="5">
    <source>
        <dbReference type="ARBA" id="ARBA00022989"/>
    </source>
</evidence>
<feature type="transmembrane region" description="Helical" evidence="7">
    <location>
        <begin position="3229"/>
        <end position="3246"/>
    </location>
</feature>
<evidence type="ECO:0000256" key="7">
    <source>
        <dbReference type="SAM" id="Phobius"/>
    </source>
</evidence>
<feature type="transmembrane region" description="Helical" evidence="7">
    <location>
        <begin position="2039"/>
        <end position="2058"/>
    </location>
</feature>
<feature type="transmembrane region" description="Helical" evidence="7">
    <location>
        <begin position="2493"/>
        <end position="2517"/>
    </location>
</feature>
<gene>
    <name evidence="8" type="ORF">QQF64_012511</name>
</gene>
<dbReference type="InterPro" id="IPR029044">
    <property type="entry name" value="Nucleotide-diphossugar_trans"/>
</dbReference>
<feature type="transmembrane region" description="Helical" evidence="7">
    <location>
        <begin position="1546"/>
        <end position="1571"/>
    </location>
</feature>
<organism evidence="8 9">
    <name type="scientific">Cirrhinus molitorella</name>
    <name type="common">mud carp</name>
    <dbReference type="NCBI Taxonomy" id="172907"/>
    <lineage>
        <taxon>Eukaryota</taxon>
        <taxon>Metazoa</taxon>
        <taxon>Chordata</taxon>
        <taxon>Craniata</taxon>
        <taxon>Vertebrata</taxon>
        <taxon>Euteleostomi</taxon>
        <taxon>Actinopterygii</taxon>
        <taxon>Neopterygii</taxon>
        <taxon>Teleostei</taxon>
        <taxon>Ostariophysi</taxon>
        <taxon>Cypriniformes</taxon>
        <taxon>Cyprinidae</taxon>
        <taxon>Labeoninae</taxon>
        <taxon>Labeonini</taxon>
        <taxon>Cirrhinus</taxon>
    </lineage>
</organism>
<evidence type="ECO:0000313" key="8">
    <source>
        <dbReference type="EMBL" id="KAL1256966.1"/>
    </source>
</evidence>
<feature type="transmembrane region" description="Helical" evidence="7">
    <location>
        <begin position="1305"/>
        <end position="1325"/>
    </location>
</feature>
<feature type="transmembrane region" description="Helical" evidence="7">
    <location>
        <begin position="1146"/>
        <end position="1167"/>
    </location>
</feature>
<feature type="transmembrane region" description="Helical" evidence="7">
    <location>
        <begin position="208"/>
        <end position="227"/>
    </location>
</feature>
<dbReference type="EC" id="2.4.1.16" evidence="2"/>